<organism evidence="2 3">
    <name type="scientific">Pleuronectes platessa</name>
    <name type="common">European plaice</name>
    <dbReference type="NCBI Taxonomy" id="8262"/>
    <lineage>
        <taxon>Eukaryota</taxon>
        <taxon>Metazoa</taxon>
        <taxon>Chordata</taxon>
        <taxon>Craniata</taxon>
        <taxon>Vertebrata</taxon>
        <taxon>Euteleostomi</taxon>
        <taxon>Actinopterygii</taxon>
        <taxon>Neopterygii</taxon>
        <taxon>Teleostei</taxon>
        <taxon>Neoteleostei</taxon>
        <taxon>Acanthomorphata</taxon>
        <taxon>Carangaria</taxon>
        <taxon>Pleuronectiformes</taxon>
        <taxon>Pleuronectoidei</taxon>
        <taxon>Pleuronectidae</taxon>
        <taxon>Pleuronectes</taxon>
    </lineage>
</organism>
<feature type="compositionally biased region" description="Basic residues" evidence="1">
    <location>
        <begin position="13"/>
        <end position="27"/>
    </location>
</feature>
<feature type="region of interest" description="Disordered" evidence="1">
    <location>
        <begin position="50"/>
        <end position="70"/>
    </location>
</feature>
<evidence type="ECO:0000256" key="1">
    <source>
        <dbReference type="SAM" id="MobiDB-lite"/>
    </source>
</evidence>
<sequence length="133" mass="14587">MECRDKREEERGKKGRRRRRRKRRTEKKKTCCGTACLVHGASQQFIAASNREASLSGSRVKTASPRTSHSTRDGVAFSFLFVAAAGESDPLPPHPPSILPQRHLSSSSPAQLQSTPVACSRTRWMAAAPCGPE</sequence>
<evidence type="ECO:0000313" key="3">
    <source>
        <dbReference type="Proteomes" id="UP001153269"/>
    </source>
</evidence>
<comment type="caution">
    <text evidence="2">The sequence shown here is derived from an EMBL/GenBank/DDBJ whole genome shotgun (WGS) entry which is preliminary data.</text>
</comment>
<reference evidence="2" key="1">
    <citation type="submission" date="2020-03" db="EMBL/GenBank/DDBJ databases">
        <authorList>
            <person name="Weist P."/>
        </authorList>
    </citation>
    <scope>NUCLEOTIDE SEQUENCE</scope>
</reference>
<feature type="compositionally biased region" description="Basic and acidic residues" evidence="1">
    <location>
        <begin position="1"/>
        <end position="12"/>
    </location>
</feature>
<protein>
    <submittedName>
        <fullName evidence="2">Uncharacterized protein</fullName>
    </submittedName>
</protein>
<proteinExistence type="predicted"/>
<keyword evidence="3" id="KW-1185">Reference proteome</keyword>
<feature type="compositionally biased region" description="Polar residues" evidence="1">
    <location>
        <begin position="103"/>
        <end position="117"/>
    </location>
</feature>
<dbReference type="Proteomes" id="UP001153269">
    <property type="component" value="Unassembled WGS sequence"/>
</dbReference>
<feature type="region of interest" description="Disordered" evidence="1">
    <location>
        <begin position="1"/>
        <end position="29"/>
    </location>
</feature>
<evidence type="ECO:0000313" key="2">
    <source>
        <dbReference type="EMBL" id="CAB1450101.1"/>
    </source>
</evidence>
<accession>A0A9N7VKM4</accession>
<name>A0A9N7VKM4_PLEPL</name>
<feature type="compositionally biased region" description="Polar residues" evidence="1">
    <location>
        <begin position="50"/>
        <end position="68"/>
    </location>
</feature>
<gene>
    <name evidence="2" type="ORF">PLEPLA_LOCUS37790</name>
</gene>
<feature type="region of interest" description="Disordered" evidence="1">
    <location>
        <begin position="88"/>
        <end position="118"/>
    </location>
</feature>
<dbReference type="EMBL" id="CADEAL010004041">
    <property type="protein sequence ID" value="CAB1450101.1"/>
    <property type="molecule type" value="Genomic_DNA"/>
</dbReference>
<dbReference type="AlphaFoldDB" id="A0A9N7VKM4"/>